<name>A0ABS3UZ77_9ACTN</name>
<dbReference type="Proteomes" id="UP000679690">
    <property type="component" value="Unassembled WGS sequence"/>
</dbReference>
<proteinExistence type="predicted"/>
<dbReference type="InterPro" id="IPR029058">
    <property type="entry name" value="AB_hydrolase_fold"/>
</dbReference>
<gene>
    <name evidence="1" type="ORF">J5X75_40940</name>
</gene>
<evidence type="ECO:0008006" key="3">
    <source>
        <dbReference type="Google" id="ProtNLM"/>
    </source>
</evidence>
<evidence type="ECO:0000313" key="2">
    <source>
        <dbReference type="Proteomes" id="UP000679690"/>
    </source>
</evidence>
<evidence type="ECO:0000313" key="1">
    <source>
        <dbReference type="EMBL" id="MBO3743883.1"/>
    </source>
</evidence>
<reference evidence="1 2" key="1">
    <citation type="submission" date="2021-03" db="EMBL/GenBank/DDBJ databases">
        <title>Actinoplanes flavus sp. nov., a novel actinomycete isolated from Coconut Palm rhizosphere soil.</title>
        <authorList>
            <person name="Luo X."/>
        </authorList>
    </citation>
    <scope>NUCLEOTIDE SEQUENCE [LARGE SCALE GENOMIC DNA]</scope>
    <source>
        <strain evidence="1 2">NEAU-H7</strain>
    </source>
</reference>
<dbReference type="SUPFAM" id="SSF53474">
    <property type="entry name" value="alpha/beta-Hydrolases"/>
    <property type="match status" value="1"/>
</dbReference>
<dbReference type="RefSeq" id="WP_208473122.1">
    <property type="nucleotide sequence ID" value="NZ_JAGFNS010000047.1"/>
</dbReference>
<keyword evidence="2" id="KW-1185">Reference proteome</keyword>
<accession>A0ABS3UZ77</accession>
<dbReference type="Gene3D" id="3.40.50.1820">
    <property type="entry name" value="alpha/beta hydrolase"/>
    <property type="match status" value="1"/>
</dbReference>
<protein>
    <recommendedName>
        <fullName evidence="3">Esterase</fullName>
    </recommendedName>
</protein>
<sequence>MAGPGGAPSQLDACRDMHAALLDRGFPVTFREFSGGHDYVNWQHNFAEAILATCA</sequence>
<comment type="caution">
    <text evidence="1">The sequence shown here is derived from an EMBL/GenBank/DDBJ whole genome shotgun (WGS) entry which is preliminary data.</text>
</comment>
<organism evidence="1 2">
    <name type="scientific">Actinoplanes flavus</name>
    <dbReference type="NCBI Taxonomy" id="2820290"/>
    <lineage>
        <taxon>Bacteria</taxon>
        <taxon>Bacillati</taxon>
        <taxon>Actinomycetota</taxon>
        <taxon>Actinomycetes</taxon>
        <taxon>Micromonosporales</taxon>
        <taxon>Micromonosporaceae</taxon>
        <taxon>Actinoplanes</taxon>
    </lineage>
</organism>
<dbReference type="EMBL" id="JAGFNS010000047">
    <property type="protein sequence ID" value="MBO3743883.1"/>
    <property type="molecule type" value="Genomic_DNA"/>
</dbReference>